<dbReference type="Pfam" id="PF05598">
    <property type="entry name" value="DUF772"/>
    <property type="match status" value="1"/>
</dbReference>
<dbReference type="PANTHER" id="PTHR35604">
    <property type="entry name" value="TRANSPOSASE INSH FOR INSERTION SEQUENCE ELEMENT IS5A-RELATED"/>
    <property type="match status" value="1"/>
</dbReference>
<reference evidence="9 10" key="1">
    <citation type="submission" date="2016-12" db="EMBL/GenBank/DDBJ databases">
        <title>Study of bacterial adaptation to deep sea.</title>
        <authorList>
            <person name="Song J."/>
            <person name="Yoshizawa S."/>
            <person name="Kogure K."/>
        </authorList>
    </citation>
    <scope>NUCLEOTIDE SEQUENCE [LARGE SCALE GENOMIC DNA]</scope>
    <source>
        <strain evidence="9 10">SAORIC-165</strain>
    </source>
</reference>
<accession>A0A2S7U3X6</accession>
<protein>
    <recommendedName>
        <fullName evidence="11">IS5 family transposase</fullName>
    </recommendedName>
</protein>
<dbReference type="OrthoDB" id="1427753at2"/>
<dbReference type="AlphaFoldDB" id="A0A2S7U3X6"/>
<evidence type="ECO:0000256" key="2">
    <source>
        <dbReference type="ARBA" id="ARBA00010075"/>
    </source>
</evidence>
<dbReference type="NCBIfam" id="NF033581">
    <property type="entry name" value="transpos_IS5_4"/>
    <property type="match status" value="1"/>
</dbReference>
<evidence type="ECO:0000256" key="4">
    <source>
        <dbReference type="ARBA" id="ARBA00023125"/>
    </source>
</evidence>
<dbReference type="GO" id="GO:0003677">
    <property type="term" value="F:DNA binding"/>
    <property type="evidence" value="ECO:0007669"/>
    <property type="project" value="UniProtKB-KW"/>
</dbReference>
<feature type="domain" description="Transposase InsH N-terminal" evidence="8">
    <location>
        <begin position="10"/>
        <end position="98"/>
    </location>
</feature>
<dbReference type="InterPro" id="IPR002559">
    <property type="entry name" value="Transposase_11"/>
</dbReference>
<dbReference type="PANTHER" id="PTHR35604:SF2">
    <property type="entry name" value="TRANSPOSASE INSH FOR INSERTION SEQUENCE ELEMENT IS5A-RELATED"/>
    <property type="match status" value="1"/>
</dbReference>
<keyword evidence="4" id="KW-0238">DNA-binding</keyword>
<evidence type="ECO:0000259" key="7">
    <source>
        <dbReference type="Pfam" id="PF01609"/>
    </source>
</evidence>
<evidence type="ECO:0000259" key="8">
    <source>
        <dbReference type="Pfam" id="PF05598"/>
    </source>
</evidence>
<proteinExistence type="inferred from homology"/>
<dbReference type="InterPro" id="IPR008490">
    <property type="entry name" value="Transposase_InsH_N"/>
</dbReference>
<organism evidence="9 10">
    <name type="scientific">Rubritalea profundi</name>
    <dbReference type="NCBI Taxonomy" id="1658618"/>
    <lineage>
        <taxon>Bacteria</taxon>
        <taxon>Pseudomonadati</taxon>
        <taxon>Verrucomicrobiota</taxon>
        <taxon>Verrucomicrobiia</taxon>
        <taxon>Verrucomicrobiales</taxon>
        <taxon>Rubritaleaceae</taxon>
        <taxon>Rubritalea</taxon>
    </lineage>
</organism>
<evidence type="ECO:0008006" key="11">
    <source>
        <dbReference type="Google" id="ProtNLM"/>
    </source>
</evidence>
<dbReference type="Proteomes" id="UP000239907">
    <property type="component" value="Unassembled WGS sequence"/>
</dbReference>
<keyword evidence="10" id="KW-1185">Reference proteome</keyword>
<feature type="domain" description="Transposase IS4-like" evidence="7">
    <location>
        <begin position="128"/>
        <end position="316"/>
    </location>
</feature>
<name>A0A2S7U3X6_9BACT</name>
<sequence>MAKLQRGVLKLKKAIDWNSFRPVLEEVTGYKTKDWSKGGNLPFDPLLMVKILILQSFHGLSDEATEFHIGDRISFINFLDIEMGDDIPDANTIWDFKELIERDQRDGSNKLFTCFRELLDAQGLVAKEGSIIDASFVETPKQRNTRDQNKQIKEGNRPEGFEKDTPKGAQKDCDARWTKKNNKTHFGYKNHAKVYAKSKLIDSYATTTASVHDSQVFEVLLDEKDKAVLSDSAYKSQTNEDILLKRNLEDFTMLKANRNSPLSDEDQIYNKKVSRIRVRVEHVFGRMKHMKSDLFRRIGIKRASQHNALCNLTYNMDRYASLQG</sequence>
<gene>
    <name evidence="9" type="ORF">BSZ32_11275</name>
</gene>
<comment type="caution">
    <text evidence="9">The sequence shown here is derived from an EMBL/GenBank/DDBJ whole genome shotgun (WGS) entry which is preliminary data.</text>
</comment>
<evidence type="ECO:0000313" key="9">
    <source>
        <dbReference type="EMBL" id="PQJ29012.1"/>
    </source>
</evidence>
<dbReference type="GO" id="GO:0004803">
    <property type="term" value="F:transposase activity"/>
    <property type="evidence" value="ECO:0007669"/>
    <property type="project" value="InterPro"/>
</dbReference>
<feature type="region of interest" description="Disordered" evidence="6">
    <location>
        <begin position="140"/>
        <end position="172"/>
    </location>
</feature>
<dbReference type="EMBL" id="MQWA01000001">
    <property type="protein sequence ID" value="PQJ29012.1"/>
    <property type="molecule type" value="Genomic_DNA"/>
</dbReference>
<dbReference type="InterPro" id="IPR047959">
    <property type="entry name" value="Transpos_IS5"/>
</dbReference>
<evidence type="ECO:0000313" key="10">
    <source>
        <dbReference type="Proteomes" id="UP000239907"/>
    </source>
</evidence>
<comment type="similarity">
    <text evidence="2">Belongs to the transposase 11 family.</text>
</comment>
<dbReference type="Pfam" id="PF01609">
    <property type="entry name" value="DDE_Tnp_1"/>
    <property type="match status" value="1"/>
</dbReference>
<evidence type="ECO:0000256" key="1">
    <source>
        <dbReference type="ARBA" id="ARBA00003544"/>
    </source>
</evidence>
<dbReference type="GO" id="GO:0006313">
    <property type="term" value="P:DNA transposition"/>
    <property type="evidence" value="ECO:0007669"/>
    <property type="project" value="InterPro"/>
</dbReference>
<comment type="function">
    <text evidence="1">Involved in the transposition of the insertion sequence IS5.</text>
</comment>
<keyword evidence="5" id="KW-0233">DNA recombination</keyword>
<keyword evidence="3" id="KW-0815">Transposition</keyword>
<evidence type="ECO:0000256" key="3">
    <source>
        <dbReference type="ARBA" id="ARBA00022578"/>
    </source>
</evidence>
<evidence type="ECO:0000256" key="5">
    <source>
        <dbReference type="ARBA" id="ARBA00023172"/>
    </source>
</evidence>
<evidence type="ECO:0000256" key="6">
    <source>
        <dbReference type="SAM" id="MobiDB-lite"/>
    </source>
</evidence>
<dbReference type="RefSeq" id="WP_105043505.1">
    <property type="nucleotide sequence ID" value="NZ_MQWA01000001.1"/>
</dbReference>